<protein>
    <submittedName>
        <fullName evidence="2">Uncharacterized protein</fullName>
    </submittedName>
</protein>
<dbReference type="RefSeq" id="XP_001746175.1">
    <property type="nucleotide sequence ID" value="XM_001746123.1"/>
</dbReference>
<dbReference type="CDD" id="cd14686">
    <property type="entry name" value="bZIP"/>
    <property type="match status" value="1"/>
</dbReference>
<sequence length="287" mass="31343">MGAALEHQQDSFLDSLRRHDERTKELEAQLRDAQQEKDQMQEQVEDLKAQWPSVDLQSTVASHIETMRSEYSRVKEELTSTKRQLAAANTRIRHLLETSNTALPTSSLNSKPPILPIGAASSKDLARSTHKATRKTAPAPHGASSPHTFLLPPATSRPEPKPPVSLQPDDSSWAYELTPAKVPAEPKIPVVVPASPRASCEDVPPVPMHDDINASVSYIAIDSPADCHTTASTHIASTQAASVLVWRAHTDEVFTLPTQAQHPVLGNTDAVIANTRMYQMAAVNKRT</sequence>
<dbReference type="GeneID" id="5891427"/>
<dbReference type="InParanoid" id="A9V002"/>
<evidence type="ECO:0000256" key="1">
    <source>
        <dbReference type="SAM" id="MobiDB-lite"/>
    </source>
</evidence>
<dbReference type="KEGG" id="mbr:MONBRDRAFT_32512"/>
<dbReference type="EMBL" id="CH991552">
    <property type="protein sequence ID" value="EDQ89070.1"/>
    <property type="molecule type" value="Genomic_DNA"/>
</dbReference>
<feature type="region of interest" description="Disordered" evidence="1">
    <location>
        <begin position="1"/>
        <end position="42"/>
    </location>
</feature>
<name>A9V002_MONBE</name>
<keyword evidence="3" id="KW-1185">Reference proteome</keyword>
<dbReference type="AlphaFoldDB" id="A9V002"/>
<evidence type="ECO:0000313" key="3">
    <source>
        <dbReference type="Proteomes" id="UP000001357"/>
    </source>
</evidence>
<evidence type="ECO:0000313" key="2">
    <source>
        <dbReference type="EMBL" id="EDQ89070.1"/>
    </source>
</evidence>
<feature type="compositionally biased region" description="Basic and acidic residues" evidence="1">
    <location>
        <begin position="15"/>
        <end position="42"/>
    </location>
</feature>
<reference evidence="2 3" key="1">
    <citation type="journal article" date="2008" name="Nature">
        <title>The genome of the choanoflagellate Monosiga brevicollis and the origin of metazoans.</title>
        <authorList>
            <consortium name="JGI Sequencing"/>
            <person name="King N."/>
            <person name="Westbrook M.J."/>
            <person name="Young S.L."/>
            <person name="Kuo A."/>
            <person name="Abedin M."/>
            <person name="Chapman J."/>
            <person name="Fairclough S."/>
            <person name="Hellsten U."/>
            <person name="Isogai Y."/>
            <person name="Letunic I."/>
            <person name="Marr M."/>
            <person name="Pincus D."/>
            <person name="Putnam N."/>
            <person name="Rokas A."/>
            <person name="Wright K.J."/>
            <person name="Zuzow R."/>
            <person name="Dirks W."/>
            <person name="Good M."/>
            <person name="Goodstein D."/>
            <person name="Lemons D."/>
            <person name="Li W."/>
            <person name="Lyons J.B."/>
            <person name="Morris A."/>
            <person name="Nichols S."/>
            <person name="Richter D.J."/>
            <person name="Salamov A."/>
            <person name="Bork P."/>
            <person name="Lim W.A."/>
            <person name="Manning G."/>
            <person name="Miller W.T."/>
            <person name="McGinnis W."/>
            <person name="Shapiro H."/>
            <person name="Tjian R."/>
            <person name="Grigoriev I.V."/>
            <person name="Rokhsar D."/>
        </authorList>
    </citation>
    <scope>NUCLEOTIDE SEQUENCE [LARGE SCALE GENOMIC DNA]</scope>
    <source>
        <strain evidence="3">MX1 / ATCC 50154</strain>
    </source>
</reference>
<organism evidence="2 3">
    <name type="scientific">Monosiga brevicollis</name>
    <name type="common">Choanoflagellate</name>
    <dbReference type="NCBI Taxonomy" id="81824"/>
    <lineage>
        <taxon>Eukaryota</taxon>
        <taxon>Choanoflagellata</taxon>
        <taxon>Craspedida</taxon>
        <taxon>Salpingoecidae</taxon>
        <taxon>Monosiga</taxon>
    </lineage>
</organism>
<dbReference type="Proteomes" id="UP000001357">
    <property type="component" value="Unassembled WGS sequence"/>
</dbReference>
<feature type="region of interest" description="Disordered" evidence="1">
    <location>
        <begin position="102"/>
        <end position="171"/>
    </location>
</feature>
<gene>
    <name evidence="2" type="ORF">MONBRDRAFT_32512</name>
</gene>
<proteinExistence type="predicted"/>
<accession>A9V002</accession>